<keyword evidence="3" id="KW-0547">Nucleotide-binding</keyword>
<dbReference type="PROSITE" id="PS51192">
    <property type="entry name" value="HELICASE_ATP_BIND_1"/>
    <property type="match status" value="1"/>
</dbReference>
<dbReference type="InterPro" id="IPR027417">
    <property type="entry name" value="P-loop_NTPase"/>
</dbReference>
<dbReference type="SMART" id="SM00487">
    <property type="entry name" value="DEXDc"/>
    <property type="match status" value="1"/>
</dbReference>
<evidence type="ECO:0000256" key="11">
    <source>
        <dbReference type="ARBA" id="ARBA00044535"/>
    </source>
</evidence>
<dbReference type="PANTHER" id="PTHR13710">
    <property type="entry name" value="DNA HELICASE RECQ FAMILY MEMBER"/>
    <property type="match status" value="1"/>
</dbReference>
<dbReference type="GO" id="GO:0005524">
    <property type="term" value="F:ATP binding"/>
    <property type="evidence" value="ECO:0007669"/>
    <property type="project" value="UniProtKB-KW"/>
</dbReference>
<dbReference type="Gene3D" id="3.40.50.300">
    <property type="entry name" value="P-loop containing nucleotide triphosphate hydrolases"/>
    <property type="match status" value="2"/>
</dbReference>
<dbReference type="PANTHER" id="PTHR13710:SF105">
    <property type="entry name" value="ATP-DEPENDENT DNA HELICASE Q1"/>
    <property type="match status" value="1"/>
</dbReference>
<proteinExistence type="inferred from homology"/>
<keyword evidence="7" id="KW-0238">DNA-binding</keyword>
<dbReference type="Gene3D" id="3.40.50.2020">
    <property type="match status" value="1"/>
</dbReference>
<protein>
    <recommendedName>
        <fullName evidence="11">ATP-dependent DNA helicase RecQ</fullName>
        <ecNumber evidence="10">5.6.2.4</ecNumber>
    </recommendedName>
    <alternativeName>
        <fullName evidence="12">DNA 3'-5' helicase RecQ</fullName>
    </alternativeName>
</protein>
<dbReference type="SUPFAM" id="SSF52540">
    <property type="entry name" value="P-loop containing nucleoside triphosphate hydrolases"/>
    <property type="match status" value="1"/>
</dbReference>
<dbReference type="Pfam" id="PF00271">
    <property type="entry name" value="Helicase_C"/>
    <property type="match status" value="1"/>
</dbReference>
<comment type="catalytic activity">
    <reaction evidence="9">
        <text>Couples ATP hydrolysis with the unwinding of duplex DNA by translocating in the 3'-5' direction.</text>
        <dbReference type="EC" id="5.6.2.4"/>
    </reaction>
</comment>
<dbReference type="GO" id="GO:0005737">
    <property type="term" value="C:cytoplasm"/>
    <property type="evidence" value="ECO:0007669"/>
    <property type="project" value="TreeGrafter"/>
</dbReference>
<dbReference type="GO" id="GO:0043590">
    <property type="term" value="C:bacterial nucleoid"/>
    <property type="evidence" value="ECO:0007669"/>
    <property type="project" value="TreeGrafter"/>
</dbReference>
<feature type="domain" description="Helicase C-terminal" evidence="14">
    <location>
        <begin position="221"/>
        <end position="374"/>
    </location>
</feature>
<evidence type="ECO:0000259" key="13">
    <source>
        <dbReference type="PROSITE" id="PS51192"/>
    </source>
</evidence>
<dbReference type="InterPro" id="IPR029057">
    <property type="entry name" value="PRTase-like"/>
</dbReference>
<reference evidence="15" key="1">
    <citation type="journal article" date="2020" name="mSystems">
        <title>Genome- and Community-Level Interaction Insights into Carbon Utilization and Element Cycling Functions of Hydrothermarchaeota in Hydrothermal Sediment.</title>
        <authorList>
            <person name="Zhou Z."/>
            <person name="Liu Y."/>
            <person name="Xu W."/>
            <person name="Pan J."/>
            <person name="Luo Z.H."/>
            <person name="Li M."/>
        </authorList>
    </citation>
    <scope>NUCLEOTIDE SEQUENCE [LARGE SCALE GENOMIC DNA]</scope>
    <source>
        <strain evidence="15">SpSt-524</strain>
    </source>
</reference>
<dbReference type="InterPro" id="IPR011545">
    <property type="entry name" value="DEAD/DEAH_box_helicase_dom"/>
</dbReference>
<dbReference type="GO" id="GO:0009378">
    <property type="term" value="F:four-way junction helicase activity"/>
    <property type="evidence" value="ECO:0007669"/>
    <property type="project" value="TreeGrafter"/>
</dbReference>
<dbReference type="InterPro" id="IPR032284">
    <property type="entry name" value="RecQ_Zn-bd"/>
</dbReference>
<dbReference type="Pfam" id="PF00156">
    <property type="entry name" value="Pribosyltran"/>
    <property type="match status" value="1"/>
</dbReference>
<keyword evidence="6" id="KW-0067">ATP-binding</keyword>
<dbReference type="GO" id="GO:0043138">
    <property type="term" value="F:3'-5' DNA helicase activity"/>
    <property type="evidence" value="ECO:0007669"/>
    <property type="project" value="UniProtKB-EC"/>
</dbReference>
<dbReference type="SUPFAM" id="SSF53271">
    <property type="entry name" value="PRTase-like"/>
    <property type="match status" value="1"/>
</dbReference>
<evidence type="ECO:0000256" key="6">
    <source>
        <dbReference type="ARBA" id="ARBA00022840"/>
    </source>
</evidence>
<dbReference type="PROSITE" id="PS51194">
    <property type="entry name" value="HELICASE_CTER"/>
    <property type="match status" value="1"/>
</dbReference>
<evidence type="ECO:0000256" key="2">
    <source>
        <dbReference type="ARBA" id="ARBA00022723"/>
    </source>
</evidence>
<evidence type="ECO:0000313" key="15">
    <source>
        <dbReference type="EMBL" id="HFG21775.1"/>
    </source>
</evidence>
<evidence type="ECO:0000256" key="5">
    <source>
        <dbReference type="ARBA" id="ARBA00022806"/>
    </source>
</evidence>
<evidence type="ECO:0000256" key="3">
    <source>
        <dbReference type="ARBA" id="ARBA00022741"/>
    </source>
</evidence>
<feature type="domain" description="Helicase ATP-binding" evidence="13">
    <location>
        <begin position="27"/>
        <end position="195"/>
    </location>
</feature>
<dbReference type="EMBL" id="DSWI01000035">
    <property type="protein sequence ID" value="HFG21775.1"/>
    <property type="molecule type" value="Genomic_DNA"/>
</dbReference>
<evidence type="ECO:0000256" key="7">
    <source>
        <dbReference type="ARBA" id="ARBA00023125"/>
    </source>
</evidence>
<keyword evidence="4 15" id="KW-0378">Hydrolase</keyword>
<dbReference type="InterPro" id="IPR000836">
    <property type="entry name" value="PRTase_dom"/>
</dbReference>
<keyword evidence="2" id="KW-0479">Metal-binding</keyword>
<dbReference type="GO" id="GO:0016787">
    <property type="term" value="F:hydrolase activity"/>
    <property type="evidence" value="ECO:0007669"/>
    <property type="project" value="UniProtKB-KW"/>
</dbReference>
<dbReference type="GO" id="GO:0006310">
    <property type="term" value="P:DNA recombination"/>
    <property type="evidence" value="ECO:0007669"/>
    <property type="project" value="InterPro"/>
</dbReference>
<evidence type="ECO:0000256" key="10">
    <source>
        <dbReference type="ARBA" id="ARBA00034808"/>
    </source>
</evidence>
<evidence type="ECO:0000256" key="9">
    <source>
        <dbReference type="ARBA" id="ARBA00034617"/>
    </source>
</evidence>
<dbReference type="InterPro" id="IPR014001">
    <property type="entry name" value="Helicase_ATP-bd"/>
</dbReference>
<dbReference type="NCBIfam" id="TIGR00614">
    <property type="entry name" value="recQ_fam"/>
    <property type="match status" value="1"/>
</dbReference>
<evidence type="ECO:0000256" key="8">
    <source>
        <dbReference type="ARBA" id="ARBA00023235"/>
    </source>
</evidence>
<dbReference type="Pfam" id="PF16124">
    <property type="entry name" value="RecQ_Zn_bind"/>
    <property type="match status" value="1"/>
</dbReference>
<dbReference type="EC" id="5.6.2.4" evidence="10"/>
<dbReference type="AlphaFoldDB" id="A0A7C3DIQ1"/>
<dbReference type="InterPro" id="IPR001650">
    <property type="entry name" value="Helicase_C-like"/>
</dbReference>
<dbReference type="Pfam" id="PF00270">
    <property type="entry name" value="DEAD"/>
    <property type="match status" value="1"/>
</dbReference>
<name>A0A7C3DIQ1_MEIRU</name>
<evidence type="ECO:0000256" key="4">
    <source>
        <dbReference type="ARBA" id="ARBA00022801"/>
    </source>
</evidence>
<keyword evidence="5 15" id="KW-0347">Helicase</keyword>
<dbReference type="GO" id="GO:0030894">
    <property type="term" value="C:replisome"/>
    <property type="evidence" value="ECO:0007669"/>
    <property type="project" value="TreeGrafter"/>
</dbReference>
<dbReference type="InterPro" id="IPR004589">
    <property type="entry name" value="DNA_helicase_ATP-dep_RecQ"/>
</dbReference>
<dbReference type="CDD" id="cd06223">
    <property type="entry name" value="PRTases_typeI"/>
    <property type="match status" value="1"/>
</dbReference>
<evidence type="ECO:0000259" key="14">
    <source>
        <dbReference type="PROSITE" id="PS51194"/>
    </source>
</evidence>
<dbReference type="GO" id="GO:0006281">
    <property type="term" value="P:DNA repair"/>
    <property type="evidence" value="ECO:0007669"/>
    <property type="project" value="TreeGrafter"/>
</dbReference>
<organism evidence="15">
    <name type="scientific">Meiothermus ruber</name>
    <dbReference type="NCBI Taxonomy" id="277"/>
    <lineage>
        <taxon>Bacteria</taxon>
        <taxon>Thermotogati</taxon>
        <taxon>Deinococcota</taxon>
        <taxon>Deinococci</taxon>
        <taxon>Thermales</taxon>
        <taxon>Thermaceae</taxon>
        <taxon>Meiothermus</taxon>
    </lineage>
</organism>
<sequence>MQEEALTHLLQNKFRLPSFRPGQLEAIQAALAGERVLLVQPTGWGKSLVYQMIAAVKGLTVVFTPLRALMRDQVKEADQYGLRAQTLNSDQDESLHTAILEQAKKGQLDLLFISPERIKNSLWKEFLPELPIKALVIDEAHCISTWGHDFRPDYRRIVELVQHLPPQTPVVAVTATATKRVEQDIESQLGAKAKVIRGNLVRSNFWLNVIPVSSEAEKLAWVDYWVSTLEGTGIVYCATKAMTENVASYLGNLGIKTTYYHSDLSPDERLERERGLMENAFKVIAATNSLGMGLNKPDIRFIIHTEFPGSMLHYYQEIGRAGRDQQPAHLILLYNPEDRSIQESFINASKPSPDSYHQVLSLLHKSALRERDIMLQTGLSQTAVRNIIADLQEQKLVGEKDPQGYYRAIAHGTPSFDAQNELRQHKLADLEAMIAYINTQTCRMVYLCNYLGDPETKPCGQCDNCRQDALPSLSTDLVQRAREHVTHPKLHLKAEFGKAPVFEDGRALDYYKDTRVGEAIHASKYKTHAPFPDWLVQDSSKVIRKYWSDQGISGVVAVPSTKSGGLVEDFAKRLAQSLGIPLLDVVCKVRETEPQKNFTNRAQKRENLKDAFLGRPGTQGNLLVVDDVMDSGVTLEEVGKALKRAGAGRLFAFALAKTRHSDDV</sequence>
<evidence type="ECO:0000256" key="1">
    <source>
        <dbReference type="ARBA" id="ARBA00005446"/>
    </source>
</evidence>
<evidence type="ECO:0000256" key="12">
    <source>
        <dbReference type="ARBA" id="ARBA00044550"/>
    </source>
</evidence>
<accession>A0A7C3DIQ1</accession>
<comment type="caution">
    <text evidence="15">The sequence shown here is derived from an EMBL/GenBank/DDBJ whole genome shotgun (WGS) entry which is preliminary data.</text>
</comment>
<gene>
    <name evidence="15" type="ORF">ENS82_13880</name>
</gene>
<dbReference type="GO" id="GO:0046872">
    <property type="term" value="F:metal ion binding"/>
    <property type="evidence" value="ECO:0007669"/>
    <property type="project" value="UniProtKB-KW"/>
</dbReference>
<comment type="similarity">
    <text evidence="1">Belongs to the helicase family. RecQ subfamily.</text>
</comment>
<dbReference type="SMART" id="SM00490">
    <property type="entry name" value="HELICc"/>
    <property type="match status" value="1"/>
</dbReference>
<dbReference type="GO" id="GO:0003677">
    <property type="term" value="F:DNA binding"/>
    <property type="evidence" value="ECO:0007669"/>
    <property type="project" value="UniProtKB-KW"/>
</dbReference>
<keyword evidence="8" id="KW-0413">Isomerase</keyword>